<name>A0A7L2ENJ7_ANTMN</name>
<feature type="compositionally biased region" description="Acidic residues" evidence="1">
    <location>
        <begin position="364"/>
        <end position="395"/>
    </location>
</feature>
<feature type="compositionally biased region" description="Polar residues" evidence="1">
    <location>
        <begin position="214"/>
        <end position="223"/>
    </location>
</feature>
<dbReference type="GO" id="GO:0005634">
    <property type="term" value="C:nucleus"/>
    <property type="evidence" value="ECO:0007669"/>
    <property type="project" value="TreeGrafter"/>
</dbReference>
<feature type="non-terminal residue" evidence="3">
    <location>
        <position position="409"/>
    </location>
</feature>
<dbReference type="PANTHER" id="PTHR21315:SF2">
    <property type="entry name" value="APRATAXIN AND PNK-LIKE FACTOR"/>
    <property type="match status" value="1"/>
</dbReference>
<dbReference type="Proteomes" id="UP000554720">
    <property type="component" value="Unassembled WGS sequence"/>
</dbReference>
<evidence type="ECO:0000256" key="1">
    <source>
        <dbReference type="SAM" id="MobiDB-lite"/>
    </source>
</evidence>
<dbReference type="GO" id="GO:0008408">
    <property type="term" value="F:3'-5' exonuclease activity"/>
    <property type="evidence" value="ECO:0007669"/>
    <property type="project" value="InterPro"/>
</dbReference>
<feature type="compositionally biased region" description="Polar residues" evidence="1">
    <location>
        <begin position="147"/>
        <end position="156"/>
    </location>
</feature>
<feature type="domain" description="PBZ-type" evidence="2">
    <location>
        <begin position="271"/>
        <end position="296"/>
    </location>
</feature>
<feature type="region of interest" description="Disordered" evidence="1">
    <location>
        <begin position="84"/>
        <end position="227"/>
    </location>
</feature>
<proteinExistence type="predicted"/>
<reference evidence="3 4" key="1">
    <citation type="submission" date="2019-09" db="EMBL/GenBank/DDBJ databases">
        <title>Bird 10,000 Genomes (B10K) Project - Family phase.</title>
        <authorList>
            <person name="Zhang G."/>
        </authorList>
    </citation>
    <scope>NUCLEOTIDE SEQUENCE [LARGE SCALE GENOMIC DNA]</scope>
    <source>
        <strain evidence="3">B10K-DU-011-42</strain>
        <tissue evidence="3">Muscle</tissue>
    </source>
</reference>
<feature type="domain" description="PBZ-type" evidence="2">
    <location>
        <begin position="313"/>
        <end position="337"/>
    </location>
</feature>
<dbReference type="InterPro" id="IPR019406">
    <property type="entry name" value="APLF_PBZ"/>
</dbReference>
<feature type="region of interest" description="Disordered" evidence="1">
    <location>
        <begin position="47"/>
        <end position="66"/>
    </location>
</feature>
<organism evidence="3 4">
    <name type="scientific">Anthoscopus minutus</name>
    <name type="common">Southern penduline-tit</name>
    <dbReference type="NCBI Taxonomy" id="156561"/>
    <lineage>
        <taxon>Eukaryota</taxon>
        <taxon>Metazoa</taxon>
        <taxon>Chordata</taxon>
        <taxon>Craniata</taxon>
        <taxon>Vertebrata</taxon>
        <taxon>Euteleostomi</taxon>
        <taxon>Archelosauria</taxon>
        <taxon>Archosauria</taxon>
        <taxon>Dinosauria</taxon>
        <taxon>Saurischia</taxon>
        <taxon>Theropoda</taxon>
        <taxon>Coelurosauria</taxon>
        <taxon>Aves</taxon>
        <taxon>Neognathae</taxon>
        <taxon>Neoaves</taxon>
        <taxon>Telluraves</taxon>
        <taxon>Australaves</taxon>
        <taxon>Passeriformes</taxon>
        <taxon>Paridae</taxon>
        <taxon>Anthoscopus</taxon>
    </lineage>
</organism>
<sequence length="409" mass="46043">NQEADAEEAPTAHAVEMSCIPLLMDPACSSSEVQGDTKMRKNDAASRLLIPLSDDNESEQSKSIQRKRMLPSWMLERDLLVQRVSKPLMTGGSRKKKGQGRGECHTDSLKPEVHAVQQKKRLASEETIEDFEGGEQDQVKRSCLSIPLSSSQNTSGFPLETTMRDMEGSGKTGTKIPGSSLEKNDRQLHSKWSKSVGQISSKDNRIEETENKEQITGSTSQQAHWGRTSRCFGAQEGLLEPDANLDYNIEISDPARSADASESSKKMQHKRTPCMYGSGCYRKNPIHFQQFSHPNDDDYYDMEMVAQDDNDKRPECPYGTACYRKNPQHKLEYKHTAPPGKRAVEKDGASDGGANEYDLSDSFIDGEEEEEEYEPTDEDSDWEPSSEEKDNEDVETLVQETRRFVRIKK</sequence>
<dbReference type="EMBL" id="VWYI01043631">
    <property type="protein sequence ID" value="NXQ62920.1"/>
    <property type="molecule type" value="Genomic_DNA"/>
</dbReference>
<feature type="compositionally biased region" description="Basic and acidic residues" evidence="1">
    <location>
        <begin position="202"/>
        <end position="213"/>
    </location>
</feature>
<feature type="non-terminal residue" evidence="3">
    <location>
        <position position="1"/>
    </location>
</feature>
<dbReference type="Pfam" id="PF10283">
    <property type="entry name" value="zf-CCHH"/>
    <property type="match status" value="2"/>
</dbReference>
<evidence type="ECO:0000259" key="2">
    <source>
        <dbReference type="Pfam" id="PF10283"/>
    </source>
</evidence>
<comment type="caution">
    <text evidence="3">The sequence shown here is derived from an EMBL/GenBank/DDBJ whole genome shotgun (WGS) entry which is preliminary data.</text>
</comment>
<feature type="region of interest" description="Disordered" evidence="1">
    <location>
        <begin position="330"/>
        <end position="397"/>
    </location>
</feature>
<accession>A0A7L2ENJ7</accession>
<protein>
    <submittedName>
        <fullName evidence="3">APLF factor</fullName>
    </submittedName>
</protein>
<dbReference type="GO" id="GO:0035861">
    <property type="term" value="C:site of double-strand break"/>
    <property type="evidence" value="ECO:0007669"/>
    <property type="project" value="TreeGrafter"/>
</dbReference>
<dbReference type="GO" id="GO:0006302">
    <property type="term" value="P:double-strand break repair"/>
    <property type="evidence" value="ECO:0007669"/>
    <property type="project" value="InterPro"/>
</dbReference>
<keyword evidence="4" id="KW-1185">Reference proteome</keyword>
<dbReference type="GO" id="GO:0003906">
    <property type="term" value="F:DNA-(apurinic or apyrimidinic site) endonuclease activity"/>
    <property type="evidence" value="ECO:0007669"/>
    <property type="project" value="InterPro"/>
</dbReference>
<dbReference type="AlphaFoldDB" id="A0A7L2ENJ7"/>
<feature type="compositionally biased region" description="Basic and acidic residues" evidence="1">
    <location>
        <begin position="100"/>
        <end position="113"/>
    </location>
</feature>
<dbReference type="OrthoDB" id="10256774at2759"/>
<dbReference type="PANTHER" id="PTHR21315">
    <property type="entry name" value="APRATAXIN AND PNK-LIKE FACTOR-RELATED"/>
    <property type="match status" value="1"/>
</dbReference>
<gene>
    <name evidence="3" type="primary">Aplf</name>
    <name evidence="3" type="ORF">ANTMIN_R13496</name>
</gene>
<dbReference type="InterPro" id="IPR039253">
    <property type="entry name" value="APLF"/>
</dbReference>
<feature type="compositionally biased region" description="Acidic residues" evidence="1">
    <location>
        <begin position="126"/>
        <end position="135"/>
    </location>
</feature>
<evidence type="ECO:0000313" key="3">
    <source>
        <dbReference type="EMBL" id="NXQ62920.1"/>
    </source>
</evidence>
<evidence type="ECO:0000313" key="4">
    <source>
        <dbReference type="Proteomes" id="UP000554720"/>
    </source>
</evidence>